<organism evidence="1 2">
    <name type="scientific">Zasmidium cellare</name>
    <name type="common">Wine cellar mold</name>
    <name type="synonym">Racodium cellare</name>
    <dbReference type="NCBI Taxonomy" id="395010"/>
    <lineage>
        <taxon>Eukaryota</taxon>
        <taxon>Fungi</taxon>
        <taxon>Dikarya</taxon>
        <taxon>Ascomycota</taxon>
        <taxon>Pezizomycotina</taxon>
        <taxon>Dothideomycetes</taxon>
        <taxon>Dothideomycetidae</taxon>
        <taxon>Mycosphaerellales</taxon>
        <taxon>Mycosphaerellaceae</taxon>
        <taxon>Zasmidium</taxon>
    </lineage>
</organism>
<name>A0ABR0DZL1_ZASCE</name>
<protein>
    <submittedName>
        <fullName evidence="1">Uncharacterized protein</fullName>
    </submittedName>
</protein>
<evidence type="ECO:0000313" key="1">
    <source>
        <dbReference type="EMBL" id="KAK4494440.1"/>
    </source>
</evidence>
<proteinExistence type="predicted"/>
<comment type="caution">
    <text evidence="1">The sequence shown here is derived from an EMBL/GenBank/DDBJ whole genome shotgun (WGS) entry which is preliminary data.</text>
</comment>
<gene>
    <name evidence="1" type="ORF">PRZ48_014738</name>
</gene>
<keyword evidence="2" id="KW-1185">Reference proteome</keyword>
<accession>A0ABR0DZL1</accession>
<reference evidence="1 2" key="1">
    <citation type="journal article" date="2023" name="G3 (Bethesda)">
        <title>A chromosome-level genome assembly of Zasmidium syzygii isolated from banana leaves.</title>
        <authorList>
            <person name="van Westerhoven A.C."/>
            <person name="Mehrabi R."/>
            <person name="Talebi R."/>
            <person name="Steentjes M.B.F."/>
            <person name="Corcolon B."/>
            <person name="Chong P.A."/>
            <person name="Kema G.H.J."/>
            <person name="Seidl M.F."/>
        </authorList>
    </citation>
    <scope>NUCLEOTIDE SEQUENCE [LARGE SCALE GENOMIC DNA]</scope>
    <source>
        <strain evidence="1 2">P124</strain>
    </source>
</reference>
<dbReference type="EMBL" id="JAXOVC010000014">
    <property type="protein sequence ID" value="KAK4494440.1"/>
    <property type="molecule type" value="Genomic_DNA"/>
</dbReference>
<sequence length="450" mass="50922">MAGPSSLLTPMSGEPMSEAFDKSGFFQKETLSGLAPTQLTGPIAKMFAQSKFPDAFDYSTMTTSLQLLTQFTVQALPVFHSLFSWSKIRRAHELDNQGRNIYVFPEPLDNLSADQRAWTLARLNEMGEHLKFSMGCSERGPEATCGPRDELDGLLGLGMRGTGSIISISDDLYQMLVNSRSDASDIIGQQTGAFTFATTILHELGHAAVFASAPWDHSSHEFYLGDNGRSTEMGFEIVAWLFGGALPELEFNCGPPGHLFDNDTNQYSRVQKRMTLVEWPCPSRGLVYQFCGNPYATRGDDKTADILWNTTFLDIHKMFHDSFWNDSEIRTKGHKALFFDRTTGYMFVPQVTSSKKNRKPLLPHPDEKFDIPAGYWMDKHGLIRKKVDKLAKIEMSKTRKVELQIRVNNIVKTETMDKDWMPLTLSEKAVAWRRKVSSNIKDKAEKRRFR</sequence>
<dbReference type="Proteomes" id="UP001305779">
    <property type="component" value="Unassembled WGS sequence"/>
</dbReference>
<evidence type="ECO:0000313" key="2">
    <source>
        <dbReference type="Proteomes" id="UP001305779"/>
    </source>
</evidence>